<protein>
    <submittedName>
        <fullName evidence="1">Uncharacterized protein</fullName>
    </submittedName>
</protein>
<comment type="caution">
    <text evidence="1">The sequence shown here is derived from an EMBL/GenBank/DDBJ whole genome shotgun (WGS) entry which is preliminary data.</text>
</comment>
<reference evidence="1 2" key="1">
    <citation type="journal article" date="2022" name="DNA Res.">
        <title>Chromosomal-level genome assembly of the orchid tree Bauhinia variegata (Leguminosae; Cercidoideae) supports the allotetraploid origin hypothesis of Bauhinia.</title>
        <authorList>
            <person name="Zhong Y."/>
            <person name="Chen Y."/>
            <person name="Zheng D."/>
            <person name="Pang J."/>
            <person name="Liu Y."/>
            <person name="Luo S."/>
            <person name="Meng S."/>
            <person name="Qian L."/>
            <person name="Wei D."/>
            <person name="Dai S."/>
            <person name="Zhou R."/>
        </authorList>
    </citation>
    <scope>NUCLEOTIDE SEQUENCE [LARGE SCALE GENOMIC DNA]</scope>
    <source>
        <strain evidence="1">BV-YZ2020</strain>
    </source>
</reference>
<evidence type="ECO:0000313" key="2">
    <source>
        <dbReference type="Proteomes" id="UP000828941"/>
    </source>
</evidence>
<gene>
    <name evidence="1" type="ORF">L6164_029219</name>
</gene>
<organism evidence="1 2">
    <name type="scientific">Bauhinia variegata</name>
    <name type="common">Purple orchid tree</name>
    <name type="synonym">Phanera variegata</name>
    <dbReference type="NCBI Taxonomy" id="167791"/>
    <lineage>
        <taxon>Eukaryota</taxon>
        <taxon>Viridiplantae</taxon>
        <taxon>Streptophyta</taxon>
        <taxon>Embryophyta</taxon>
        <taxon>Tracheophyta</taxon>
        <taxon>Spermatophyta</taxon>
        <taxon>Magnoliopsida</taxon>
        <taxon>eudicotyledons</taxon>
        <taxon>Gunneridae</taxon>
        <taxon>Pentapetalae</taxon>
        <taxon>rosids</taxon>
        <taxon>fabids</taxon>
        <taxon>Fabales</taxon>
        <taxon>Fabaceae</taxon>
        <taxon>Cercidoideae</taxon>
        <taxon>Cercideae</taxon>
        <taxon>Bauhiniinae</taxon>
        <taxon>Bauhinia</taxon>
    </lineage>
</organism>
<proteinExistence type="predicted"/>
<dbReference type="EMBL" id="CM039437">
    <property type="protein sequence ID" value="KAI4305886.1"/>
    <property type="molecule type" value="Genomic_DNA"/>
</dbReference>
<dbReference type="Proteomes" id="UP000828941">
    <property type="component" value="Chromosome 12"/>
</dbReference>
<keyword evidence="2" id="KW-1185">Reference proteome</keyword>
<sequence length="113" mass="12526">MKLYWLHPAGLPVPSRELSHVVWAKARASWLLEWRAPREAGFTEQRKLLAPDSGRITGHCSTSPPCQAKRLKNRGGLVELEDVAALADAELNYGNRVSIAGVITWKPFAVKPN</sequence>
<name>A0ACB9L9C6_BAUVA</name>
<evidence type="ECO:0000313" key="1">
    <source>
        <dbReference type="EMBL" id="KAI4305886.1"/>
    </source>
</evidence>
<accession>A0ACB9L9C6</accession>